<sequence length="204" mass="22879">MLSRRAYSKTIKRYALASQARTKLLGCTAQTKRPDLNLRVLVGHGNLMDKVMETLHEDEELNESDDEDRVERVLMASDDAYFGRCEPHVTFSLPLNPVHTVFEYDSDSDIEGDTEDDIEEEDDELDDFGGGNENYGVENYTSAFTTRGRNANLHRPGHYTLAHEGGMTKISNGNLLLVSISEEGEEEHGMESTTPRRLSNHAAV</sequence>
<dbReference type="STRING" id="4955.A0A1G4MBB7"/>
<dbReference type="EMBL" id="LT598492">
    <property type="protein sequence ID" value="SCW01115.1"/>
    <property type="molecule type" value="Genomic_DNA"/>
</dbReference>
<feature type="region of interest" description="Disordered" evidence="1">
    <location>
        <begin position="183"/>
        <end position="204"/>
    </location>
</feature>
<feature type="region of interest" description="Disordered" evidence="1">
    <location>
        <begin position="107"/>
        <end position="138"/>
    </location>
</feature>
<accession>A0A1G4MBB7</accession>
<organism evidence="2 3">
    <name type="scientific">Lachancea fermentati</name>
    <name type="common">Zygosaccharomyces fermentati</name>
    <dbReference type="NCBI Taxonomy" id="4955"/>
    <lineage>
        <taxon>Eukaryota</taxon>
        <taxon>Fungi</taxon>
        <taxon>Dikarya</taxon>
        <taxon>Ascomycota</taxon>
        <taxon>Saccharomycotina</taxon>
        <taxon>Saccharomycetes</taxon>
        <taxon>Saccharomycetales</taxon>
        <taxon>Saccharomycetaceae</taxon>
        <taxon>Lachancea</taxon>
    </lineage>
</organism>
<gene>
    <name evidence="2" type="ORF">LAFE_0D05402G</name>
</gene>
<reference evidence="2 3" key="1">
    <citation type="submission" date="2016-03" db="EMBL/GenBank/DDBJ databases">
        <authorList>
            <person name="Devillers H."/>
        </authorList>
    </citation>
    <scope>NUCLEOTIDE SEQUENCE [LARGE SCALE GENOMIC DNA]</scope>
    <source>
        <strain evidence="2">CBS 6772</strain>
    </source>
</reference>
<keyword evidence="3" id="KW-1185">Reference proteome</keyword>
<dbReference type="PANTHER" id="PTHR36826:SF1">
    <property type="entry name" value="PROTEIN ECM13"/>
    <property type="match status" value="1"/>
</dbReference>
<dbReference type="Proteomes" id="UP000190831">
    <property type="component" value="Chromosome D"/>
</dbReference>
<dbReference type="PANTHER" id="PTHR36826">
    <property type="entry name" value="PROTEIN ECM13"/>
    <property type="match status" value="1"/>
</dbReference>
<evidence type="ECO:0000313" key="2">
    <source>
        <dbReference type="EMBL" id="SCW01115.1"/>
    </source>
</evidence>
<protein>
    <submittedName>
        <fullName evidence="2">LAFE_0D05402g1_1</fullName>
    </submittedName>
</protein>
<name>A0A1G4MBB7_LACFM</name>
<evidence type="ECO:0000313" key="3">
    <source>
        <dbReference type="Proteomes" id="UP000190831"/>
    </source>
</evidence>
<proteinExistence type="predicted"/>
<dbReference type="InterPro" id="IPR037738">
    <property type="entry name" value="Ecm13-like"/>
</dbReference>
<dbReference type="OrthoDB" id="5431245at2759"/>
<evidence type="ECO:0000256" key="1">
    <source>
        <dbReference type="SAM" id="MobiDB-lite"/>
    </source>
</evidence>
<feature type="compositionally biased region" description="Acidic residues" evidence="1">
    <location>
        <begin position="107"/>
        <end position="127"/>
    </location>
</feature>
<dbReference type="AlphaFoldDB" id="A0A1G4MBB7"/>